<dbReference type="PROSITE" id="PS51471">
    <property type="entry name" value="FE2OG_OXY"/>
    <property type="match status" value="1"/>
</dbReference>
<dbReference type="InterPro" id="IPR005123">
    <property type="entry name" value="Oxoglu/Fe-dep_dioxygenase_dom"/>
</dbReference>
<dbReference type="InterPro" id="IPR036020">
    <property type="entry name" value="WW_dom_sf"/>
</dbReference>
<feature type="region of interest" description="Disordered" evidence="6">
    <location>
        <begin position="664"/>
        <end position="693"/>
    </location>
</feature>
<feature type="domain" description="WW" evidence="7">
    <location>
        <begin position="18"/>
        <end position="51"/>
    </location>
</feature>
<protein>
    <recommendedName>
        <fullName evidence="11">Fe2OG dioxygenase domain-containing protein</fullName>
    </recommendedName>
</protein>
<keyword evidence="3" id="KW-0223">Dioxygenase</keyword>
<feature type="compositionally biased region" description="Acidic residues" evidence="6">
    <location>
        <begin position="667"/>
        <end position="678"/>
    </location>
</feature>
<keyword evidence="5" id="KW-0408">Iron</keyword>
<evidence type="ECO:0000259" key="8">
    <source>
        <dbReference type="PROSITE" id="PS51471"/>
    </source>
</evidence>
<comment type="cofactor">
    <cofactor evidence="1">
        <name>L-ascorbate</name>
        <dbReference type="ChEBI" id="CHEBI:38290"/>
    </cofactor>
</comment>
<dbReference type="GO" id="GO:0005783">
    <property type="term" value="C:endoplasmic reticulum"/>
    <property type="evidence" value="ECO:0007669"/>
    <property type="project" value="TreeGrafter"/>
</dbReference>
<dbReference type="GO" id="GO:0005506">
    <property type="term" value="F:iron ion binding"/>
    <property type="evidence" value="ECO:0007669"/>
    <property type="project" value="InterPro"/>
</dbReference>
<dbReference type="InterPro" id="IPR006620">
    <property type="entry name" value="Pro_4_hyd_alph"/>
</dbReference>
<dbReference type="InterPro" id="IPR001202">
    <property type="entry name" value="WW_dom"/>
</dbReference>
<dbReference type="Gene3D" id="3.30.420.40">
    <property type="match status" value="1"/>
</dbReference>
<sequence>MEHLGICLREEARLLLEKSLPDGWAACRTTGGEIYYHHGASGTSQWAHPEKKWAPWVPDSKATTAWHESLVHKGDQPEAAKQHSVYDARSRDVRLTTPSSIFSDAIPSAEREDIQGRAFALHGLLTQAEAASYVASAEASGFRGSDVQREFPSELRNNSRLVHYSDALAAALWRRLAPHLAHRDIYLMQPMGFCAEGRWKPVGVNPCFRISRYSKGEQFAEHCDGMYANDKGECSIYSVVLYLNDDFSDGELQLQEQRLFKPRSGSAVLFPHDTLHAARAVTSGTKYVARSELMFRCVNAGRPPSEPSFIDDPLFQRMAMLYEQIGDLASLGDAAATTAAYQEALGIQIAHRGTVASTEPAASKLPHNNNNNKFANSLALALRFVEPGQALASAAVSLAWQQASQLGALWRSHCRCRWPGCEEVLDDEVRDLDPEIKDWLGLYRSKHVLERAAPSCVVVFLTDLLQAQLGDQMLKAVPATASHEATGIGWDSSLKQRAGWSIGRKYAKKSWLEKGEVDWDLLPEMFAYAFRLLTARPTENRIVIPAVPGLWSKSVRARMVQILATRFEVAKVHIVPAPLCVLLAHHLTTGTVVWGCSLGRSAVYCYLDGQEVATAGPFDFQRSGAGYIARLLCKAADALGDLAPSVLQNIYLSCHGKVHPYPKAEAEDVDNDDDDDDDNKNNSNNNKNTSSVALVRHRAHEVKAMLLGCA</sequence>
<dbReference type="SUPFAM" id="SSF81383">
    <property type="entry name" value="F-box domain"/>
    <property type="match status" value="1"/>
</dbReference>
<evidence type="ECO:0000259" key="7">
    <source>
        <dbReference type="PROSITE" id="PS50020"/>
    </source>
</evidence>
<name>A0A813IP72_POLGL</name>
<reference evidence="9" key="1">
    <citation type="submission" date="2021-02" db="EMBL/GenBank/DDBJ databases">
        <authorList>
            <person name="Dougan E. K."/>
            <person name="Rhodes N."/>
            <person name="Thang M."/>
            <person name="Chan C."/>
        </authorList>
    </citation>
    <scope>NUCLEOTIDE SEQUENCE</scope>
</reference>
<gene>
    <name evidence="9" type="ORF">PGLA2088_LOCUS10631</name>
</gene>
<evidence type="ECO:0000256" key="4">
    <source>
        <dbReference type="ARBA" id="ARBA00023002"/>
    </source>
</evidence>
<evidence type="ECO:0000256" key="2">
    <source>
        <dbReference type="ARBA" id="ARBA00022723"/>
    </source>
</evidence>
<evidence type="ECO:0000313" key="9">
    <source>
        <dbReference type="EMBL" id="CAE8653804.1"/>
    </source>
</evidence>
<dbReference type="PANTHER" id="PTHR10869">
    <property type="entry name" value="PROLYL 4-HYDROXYLASE ALPHA SUBUNIT"/>
    <property type="match status" value="1"/>
</dbReference>
<dbReference type="PROSITE" id="PS50020">
    <property type="entry name" value="WW_DOMAIN_2"/>
    <property type="match status" value="1"/>
</dbReference>
<dbReference type="SMART" id="SM00456">
    <property type="entry name" value="WW"/>
    <property type="match status" value="1"/>
</dbReference>
<keyword evidence="2" id="KW-0479">Metal-binding</keyword>
<dbReference type="InterPro" id="IPR043129">
    <property type="entry name" value="ATPase_NBD"/>
</dbReference>
<dbReference type="Gene3D" id="2.60.120.620">
    <property type="entry name" value="q2cbj1_9rhob like domain"/>
    <property type="match status" value="1"/>
</dbReference>
<dbReference type="PROSITE" id="PS01159">
    <property type="entry name" value="WW_DOMAIN_1"/>
    <property type="match status" value="1"/>
</dbReference>
<proteinExistence type="predicted"/>
<evidence type="ECO:0008006" key="11">
    <source>
        <dbReference type="Google" id="ProtNLM"/>
    </source>
</evidence>
<dbReference type="Pfam" id="PF00397">
    <property type="entry name" value="WW"/>
    <property type="match status" value="1"/>
</dbReference>
<evidence type="ECO:0000256" key="5">
    <source>
        <dbReference type="ARBA" id="ARBA00023004"/>
    </source>
</evidence>
<dbReference type="InterPro" id="IPR036047">
    <property type="entry name" value="F-box-like_dom_sf"/>
</dbReference>
<dbReference type="GO" id="GO:0004656">
    <property type="term" value="F:procollagen-proline 4-dioxygenase activity"/>
    <property type="evidence" value="ECO:0007669"/>
    <property type="project" value="TreeGrafter"/>
</dbReference>
<dbReference type="Gene3D" id="2.20.70.10">
    <property type="match status" value="1"/>
</dbReference>
<dbReference type="CDD" id="cd00201">
    <property type="entry name" value="WW"/>
    <property type="match status" value="1"/>
</dbReference>
<dbReference type="InterPro" id="IPR044862">
    <property type="entry name" value="Pro_4_hyd_alph_FE2OG_OXY"/>
</dbReference>
<organism evidence="9 10">
    <name type="scientific">Polarella glacialis</name>
    <name type="common">Dinoflagellate</name>
    <dbReference type="NCBI Taxonomy" id="89957"/>
    <lineage>
        <taxon>Eukaryota</taxon>
        <taxon>Sar</taxon>
        <taxon>Alveolata</taxon>
        <taxon>Dinophyceae</taxon>
        <taxon>Suessiales</taxon>
        <taxon>Suessiaceae</taxon>
        <taxon>Polarella</taxon>
    </lineage>
</organism>
<comment type="caution">
    <text evidence="9">The sequence shown here is derived from an EMBL/GenBank/DDBJ whole genome shotgun (WGS) entry which is preliminary data.</text>
</comment>
<dbReference type="SMART" id="SM00702">
    <property type="entry name" value="P4Hc"/>
    <property type="match status" value="1"/>
</dbReference>
<dbReference type="InterPro" id="IPR045054">
    <property type="entry name" value="P4HA-like"/>
</dbReference>
<dbReference type="PANTHER" id="PTHR10869:SF236">
    <property type="entry name" value="PROLYL 4-HYDROXYLASE ALPHA SUBUNIT DOMAIN-CONTAINING PROTEIN"/>
    <property type="match status" value="1"/>
</dbReference>
<dbReference type="EMBL" id="CAJNNW010011983">
    <property type="protein sequence ID" value="CAE8653804.1"/>
    <property type="molecule type" value="Genomic_DNA"/>
</dbReference>
<evidence type="ECO:0000313" key="10">
    <source>
        <dbReference type="Proteomes" id="UP000626109"/>
    </source>
</evidence>
<dbReference type="SUPFAM" id="SSF53067">
    <property type="entry name" value="Actin-like ATPase domain"/>
    <property type="match status" value="1"/>
</dbReference>
<dbReference type="AlphaFoldDB" id="A0A813IP72"/>
<dbReference type="Proteomes" id="UP000626109">
    <property type="component" value="Unassembled WGS sequence"/>
</dbReference>
<feature type="domain" description="Fe2OG dioxygenase" evidence="8">
    <location>
        <begin position="203"/>
        <end position="299"/>
    </location>
</feature>
<keyword evidence="4" id="KW-0560">Oxidoreductase</keyword>
<dbReference type="SUPFAM" id="SSF51045">
    <property type="entry name" value="WW domain"/>
    <property type="match status" value="1"/>
</dbReference>
<evidence type="ECO:0000256" key="3">
    <source>
        <dbReference type="ARBA" id="ARBA00022964"/>
    </source>
</evidence>
<dbReference type="GO" id="GO:0031418">
    <property type="term" value="F:L-ascorbic acid binding"/>
    <property type="evidence" value="ECO:0007669"/>
    <property type="project" value="InterPro"/>
</dbReference>
<dbReference type="Pfam" id="PF13640">
    <property type="entry name" value="2OG-FeII_Oxy_3"/>
    <property type="match status" value="1"/>
</dbReference>
<evidence type="ECO:0000256" key="6">
    <source>
        <dbReference type="SAM" id="MobiDB-lite"/>
    </source>
</evidence>
<accession>A0A813IP72</accession>
<evidence type="ECO:0000256" key="1">
    <source>
        <dbReference type="ARBA" id="ARBA00001961"/>
    </source>
</evidence>